<comment type="caution">
    <text evidence="3">The sequence shown here is derived from an EMBL/GenBank/DDBJ whole genome shotgun (WGS) entry which is preliminary data.</text>
</comment>
<dbReference type="EMBL" id="MFKM01000030">
    <property type="protein sequence ID" value="OGG42951.1"/>
    <property type="molecule type" value="Genomic_DNA"/>
</dbReference>
<accession>A0A1F6C1B2</accession>
<sequence length="318" mass="36743">MENPNQTKVSPKHVFLHLFAIIMLYSSAANFLTLIFQYINILAPDKLPQFGYYQTSHYQDLIRFSISFIIIVFPALIWISWFLDKNYKREPETRNMKIRKWLIYFTLFIAGLIIIGDLIGIIRSFLGGEITIRFILKSLAALFLAGLIFGYYLWDSRREFPSASKKLRCFVWIISGLVAITVITGFFIIGSPARERVRRFDQQRINNLQNIQSEIVNYWFNKRVLPENLSALENSISGYKTPTDPLTGKPYAYTVKGFESFELCAVFGLDSGDSENQAPTAPKPIDGGYNQNWQYNAGETCFERTIDKELYPLQNRVK</sequence>
<organism evidence="3 4">
    <name type="scientific">Candidatus Jorgensenbacteria bacterium RIFCSPLOWO2_12_FULL_42_11</name>
    <dbReference type="NCBI Taxonomy" id="1798473"/>
    <lineage>
        <taxon>Bacteria</taxon>
        <taxon>Candidatus Joergenseniibacteriota</taxon>
    </lineage>
</organism>
<keyword evidence="1" id="KW-0812">Transmembrane</keyword>
<feature type="transmembrane region" description="Helical" evidence="1">
    <location>
        <begin position="14"/>
        <end position="40"/>
    </location>
</feature>
<gene>
    <name evidence="3" type="ORF">A3G50_00225</name>
</gene>
<evidence type="ECO:0000313" key="4">
    <source>
        <dbReference type="Proteomes" id="UP000176633"/>
    </source>
</evidence>
<name>A0A1F6C1B2_9BACT</name>
<feature type="transmembrane region" description="Helical" evidence="1">
    <location>
        <begin position="101"/>
        <end position="122"/>
    </location>
</feature>
<dbReference type="STRING" id="1798473.A3G50_00225"/>
<dbReference type="AlphaFoldDB" id="A0A1F6C1B2"/>
<evidence type="ECO:0000313" key="3">
    <source>
        <dbReference type="EMBL" id="OGG42951.1"/>
    </source>
</evidence>
<proteinExistence type="predicted"/>
<keyword evidence="1" id="KW-1133">Transmembrane helix</keyword>
<feature type="transmembrane region" description="Helical" evidence="1">
    <location>
        <begin position="170"/>
        <end position="189"/>
    </location>
</feature>
<feature type="domain" description="DUF5671" evidence="2">
    <location>
        <begin position="14"/>
        <end position="151"/>
    </location>
</feature>
<reference evidence="3 4" key="1">
    <citation type="journal article" date="2016" name="Nat. Commun.">
        <title>Thousands of microbial genomes shed light on interconnected biogeochemical processes in an aquifer system.</title>
        <authorList>
            <person name="Anantharaman K."/>
            <person name="Brown C.T."/>
            <person name="Hug L.A."/>
            <person name="Sharon I."/>
            <person name="Castelle C.J."/>
            <person name="Probst A.J."/>
            <person name="Thomas B.C."/>
            <person name="Singh A."/>
            <person name="Wilkins M.J."/>
            <person name="Karaoz U."/>
            <person name="Brodie E.L."/>
            <person name="Williams K.H."/>
            <person name="Hubbard S.S."/>
            <person name="Banfield J.F."/>
        </authorList>
    </citation>
    <scope>NUCLEOTIDE SEQUENCE [LARGE SCALE GENOMIC DNA]</scope>
</reference>
<dbReference type="InterPro" id="IPR043728">
    <property type="entry name" value="DUF5671"/>
</dbReference>
<feature type="transmembrane region" description="Helical" evidence="1">
    <location>
        <begin position="134"/>
        <end position="154"/>
    </location>
</feature>
<evidence type="ECO:0000259" key="2">
    <source>
        <dbReference type="Pfam" id="PF18920"/>
    </source>
</evidence>
<protein>
    <recommendedName>
        <fullName evidence="2">DUF5671 domain-containing protein</fullName>
    </recommendedName>
</protein>
<dbReference type="Proteomes" id="UP000176633">
    <property type="component" value="Unassembled WGS sequence"/>
</dbReference>
<evidence type="ECO:0000256" key="1">
    <source>
        <dbReference type="SAM" id="Phobius"/>
    </source>
</evidence>
<feature type="transmembrane region" description="Helical" evidence="1">
    <location>
        <begin position="61"/>
        <end position="81"/>
    </location>
</feature>
<dbReference type="Pfam" id="PF18920">
    <property type="entry name" value="DUF5671"/>
    <property type="match status" value="1"/>
</dbReference>
<keyword evidence="1" id="KW-0472">Membrane</keyword>